<dbReference type="CDD" id="cd04318">
    <property type="entry name" value="EcAsnRS_like_N"/>
    <property type="match status" value="1"/>
</dbReference>
<dbReference type="EC" id="6.1.1.22" evidence="2"/>
<dbReference type="InterPro" id="IPR004364">
    <property type="entry name" value="Aa-tRNA-synt_II"/>
</dbReference>
<sequence length="470" mass="53305">MLSRYIGRLHPLKTDIVKCGVHKCSSILDTTSKEAIGKPAKVQGWVRALRKMKDAVFVDISDGSTCEMLQVVMPKVIKPDNLRYGSSIRAEGELFLAPNGKTELRATEVHVIGTCNVLEDGYPFAPRKTYDPEYIRQYLYLRPRTRGFSSLLRLRDLATTMITDHLRDRGFLSVHTPMLTSNDCEGAGEVFLVKPQSKEILKSMKKKGQSEDEIYFDTIAFLAVSGQLHLEAVARALTKVYTFGPTFRAENSKSRLHLSEFYMLEVEIAFITRIEELMEEVELLVKQVIERMIEKGASDLRAINAPEPQWLNKTFAHLTYEDAFNVLNNHANRLQQPIKYGEALSKEHELFLVQHNDGIPVFVINWPKVIKPFYMKECIDDVSKVAAMDLLVPDVGELVGGSMREDDYGKLELKLPPTGNLSWYLDLRKYGNVPTGGFGLGFDRFLQCVLGISNIKDTVPFPRWPHNCNL</sequence>
<dbReference type="PRINTS" id="PR01042">
    <property type="entry name" value="TRNASYNTHASP"/>
</dbReference>
<keyword evidence="10" id="KW-1185">Reference proteome</keyword>
<dbReference type="PANTHER" id="PTHR22594:SF34">
    <property type="entry name" value="ASPARAGINE--TRNA LIGASE, MITOCHONDRIAL-RELATED"/>
    <property type="match status" value="1"/>
</dbReference>
<dbReference type="GO" id="GO:0004816">
    <property type="term" value="F:asparagine-tRNA ligase activity"/>
    <property type="evidence" value="ECO:0007669"/>
    <property type="project" value="UniProtKB-EC"/>
</dbReference>
<dbReference type="SUPFAM" id="SSF50249">
    <property type="entry name" value="Nucleic acid-binding proteins"/>
    <property type="match status" value="1"/>
</dbReference>
<gene>
    <name evidence="9" type="ORF">ALC57_06198</name>
</gene>
<keyword evidence="6" id="KW-0648">Protein biosynthesis</keyword>
<dbReference type="InterPro" id="IPR045864">
    <property type="entry name" value="aa-tRNA-synth_II/BPL/LPL"/>
</dbReference>
<feature type="domain" description="Aminoacyl-transfer RNA synthetases class-II family profile" evidence="8">
    <location>
        <begin position="162"/>
        <end position="460"/>
    </location>
</feature>
<dbReference type="PANTHER" id="PTHR22594">
    <property type="entry name" value="ASPARTYL/LYSYL-TRNA SYNTHETASE"/>
    <property type="match status" value="1"/>
</dbReference>
<dbReference type="OrthoDB" id="360585at2759"/>
<dbReference type="InterPro" id="IPR006195">
    <property type="entry name" value="aa-tRNA-synth_II"/>
</dbReference>
<keyword evidence="5" id="KW-0067">ATP-binding</keyword>
<dbReference type="InterPro" id="IPR004365">
    <property type="entry name" value="NA-bd_OB_tRNA"/>
</dbReference>
<evidence type="ECO:0000256" key="4">
    <source>
        <dbReference type="ARBA" id="ARBA00022741"/>
    </source>
</evidence>
<dbReference type="Pfam" id="PF00152">
    <property type="entry name" value="tRNA-synt_2"/>
    <property type="match status" value="1"/>
</dbReference>
<dbReference type="NCBIfam" id="TIGR00457">
    <property type="entry name" value="asnS"/>
    <property type="match status" value="1"/>
</dbReference>
<evidence type="ECO:0000256" key="3">
    <source>
        <dbReference type="ARBA" id="ARBA00022598"/>
    </source>
</evidence>
<evidence type="ECO:0000256" key="7">
    <source>
        <dbReference type="ARBA" id="ARBA00023146"/>
    </source>
</evidence>
<evidence type="ECO:0000256" key="1">
    <source>
        <dbReference type="ARBA" id="ARBA00008226"/>
    </source>
</evidence>
<dbReference type="KEGG" id="tcz:108759843"/>
<dbReference type="STRING" id="471704.A0A151J8X5"/>
<dbReference type="InterPro" id="IPR012340">
    <property type="entry name" value="NA-bd_OB-fold"/>
</dbReference>
<keyword evidence="3" id="KW-0436">Ligase</keyword>
<evidence type="ECO:0000259" key="8">
    <source>
        <dbReference type="PROSITE" id="PS50862"/>
    </source>
</evidence>
<dbReference type="GO" id="GO:0003676">
    <property type="term" value="F:nucleic acid binding"/>
    <property type="evidence" value="ECO:0007669"/>
    <property type="project" value="InterPro"/>
</dbReference>
<organism evidence="9 10">
    <name type="scientific">Trachymyrmex cornetzi</name>
    <dbReference type="NCBI Taxonomy" id="471704"/>
    <lineage>
        <taxon>Eukaryota</taxon>
        <taxon>Metazoa</taxon>
        <taxon>Ecdysozoa</taxon>
        <taxon>Arthropoda</taxon>
        <taxon>Hexapoda</taxon>
        <taxon>Insecta</taxon>
        <taxon>Pterygota</taxon>
        <taxon>Neoptera</taxon>
        <taxon>Endopterygota</taxon>
        <taxon>Hymenoptera</taxon>
        <taxon>Apocrita</taxon>
        <taxon>Aculeata</taxon>
        <taxon>Formicoidea</taxon>
        <taxon>Formicidae</taxon>
        <taxon>Myrmicinae</taxon>
        <taxon>Trachymyrmex</taxon>
    </lineage>
</organism>
<dbReference type="InterPro" id="IPR002312">
    <property type="entry name" value="Asp/Asn-tRNA-synth_IIb"/>
</dbReference>
<dbReference type="Proteomes" id="UP000078492">
    <property type="component" value="Unassembled WGS sequence"/>
</dbReference>
<dbReference type="AlphaFoldDB" id="A0A151J8X5"/>
<proteinExistence type="inferred from homology"/>
<dbReference type="GO" id="GO:0005524">
    <property type="term" value="F:ATP binding"/>
    <property type="evidence" value="ECO:0007669"/>
    <property type="project" value="UniProtKB-KW"/>
</dbReference>
<keyword evidence="7 9" id="KW-0030">Aminoacyl-tRNA synthetase</keyword>
<evidence type="ECO:0000256" key="2">
    <source>
        <dbReference type="ARBA" id="ARBA00012816"/>
    </source>
</evidence>
<evidence type="ECO:0000256" key="5">
    <source>
        <dbReference type="ARBA" id="ARBA00022840"/>
    </source>
</evidence>
<dbReference type="Gene3D" id="2.40.50.140">
    <property type="entry name" value="Nucleic acid-binding proteins"/>
    <property type="match status" value="1"/>
</dbReference>
<dbReference type="SUPFAM" id="SSF55681">
    <property type="entry name" value="Class II aaRS and biotin synthetases"/>
    <property type="match status" value="1"/>
</dbReference>
<comment type="similarity">
    <text evidence="1">Belongs to the class-II aminoacyl-tRNA synthetase family.</text>
</comment>
<evidence type="ECO:0000313" key="9">
    <source>
        <dbReference type="EMBL" id="KYN21424.1"/>
    </source>
</evidence>
<name>A0A151J8X5_9HYME</name>
<evidence type="ECO:0000313" key="10">
    <source>
        <dbReference type="Proteomes" id="UP000078492"/>
    </source>
</evidence>
<dbReference type="GO" id="GO:0006421">
    <property type="term" value="P:asparaginyl-tRNA aminoacylation"/>
    <property type="evidence" value="ECO:0007669"/>
    <property type="project" value="InterPro"/>
</dbReference>
<evidence type="ECO:0000256" key="6">
    <source>
        <dbReference type="ARBA" id="ARBA00022917"/>
    </source>
</evidence>
<accession>A0A151J8X5</accession>
<dbReference type="PROSITE" id="PS50862">
    <property type="entry name" value="AA_TRNA_LIGASE_II"/>
    <property type="match status" value="1"/>
</dbReference>
<protein>
    <recommendedName>
        <fullName evidence="2">asparagine--tRNA ligase</fullName>
        <ecNumber evidence="2">6.1.1.22</ecNumber>
    </recommendedName>
</protein>
<dbReference type="EMBL" id="KQ979471">
    <property type="protein sequence ID" value="KYN21424.1"/>
    <property type="molecule type" value="Genomic_DNA"/>
</dbReference>
<dbReference type="GO" id="GO:0005739">
    <property type="term" value="C:mitochondrion"/>
    <property type="evidence" value="ECO:0007669"/>
    <property type="project" value="TreeGrafter"/>
</dbReference>
<reference evidence="9 10" key="1">
    <citation type="submission" date="2015-09" db="EMBL/GenBank/DDBJ databases">
        <title>Trachymyrmex cornetzi WGS genome.</title>
        <authorList>
            <person name="Nygaard S."/>
            <person name="Hu H."/>
            <person name="Boomsma J."/>
            <person name="Zhang G."/>
        </authorList>
    </citation>
    <scope>NUCLEOTIDE SEQUENCE [LARGE SCALE GENOMIC DNA]</scope>
    <source>
        <strain evidence="9">Tcor2-1</strain>
        <tissue evidence="9">Whole body</tissue>
    </source>
</reference>
<dbReference type="InterPro" id="IPR004522">
    <property type="entry name" value="Asn-tRNA-ligase"/>
</dbReference>
<keyword evidence="4" id="KW-0547">Nucleotide-binding</keyword>
<dbReference type="Pfam" id="PF01336">
    <property type="entry name" value="tRNA_anti-codon"/>
    <property type="match status" value="1"/>
</dbReference>
<dbReference type="Gene3D" id="3.30.930.10">
    <property type="entry name" value="Bira Bifunctional Protein, Domain 2"/>
    <property type="match status" value="1"/>
</dbReference>